<keyword evidence="1" id="KW-1185">Reference proteome</keyword>
<protein>
    <submittedName>
        <fullName evidence="2">Uncharacterized protein</fullName>
    </submittedName>
</protein>
<dbReference type="Proteomes" id="UP000095282">
    <property type="component" value="Unplaced"/>
</dbReference>
<accession>A0A1I7T773</accession>
<dbReference type="eggNOG" id="ENOG502TIID">
    <property type="taxonomic scope" value="Eukaryota"/>
</dbReference>
<sequence>MPRLARFWDSLENDNIFDIIPEPPKPTVTRFHQKWLSSLANARDDELQTILYAKPLLPTPESIVQLPDEEFYGAKKISVGYSKSMLSTSLGNLSAPPKPQRRIARLRSIANDCAVKLISLNQLFEFVIEMKCFLHFVGKSEIEKDISSPTAFDTYF</sequence>
<dbReference type="AlphaFoldDB" id="A0A1I7T773"/>
<evidence type="ECO:0000313" key="2">
    <source>
        <dbReference type="WBParaSite" id="Csp11.Scaffold526.g3082.t1"/>
    </source>
</evidence>
<proteinExistence type="predicted"/>
<evidence type="ECO:0000313" key="1">
    <source>
        <dbReference type="Proteomes" id="UP000095282"/>
    </source>
</evidence>
<organism evidence="1 2">
    <name type="scientific">Caenorhabditis tropicalis</name>
    <dbReference type="NCBI Taxonomy" id="1561998"/>
    <lineage>
        <taxon>Eukaryota</taxon>
        <taxon>Metazoa</taxon>
        <taxon>Ecdysozoa</taxon>
        <taxon>Nematoda</taxon>
        <taxon>Chromadorea</taxon>
        <taxon>Rhabditida</taxon>
        <taxon>Rhabditina</taxon>
        <taxon>Rhabditomorpha</taxon>
        <taxon>Rhabditoidea</taxon>
        <taxon>Rhabditidae</taxon>
        <taxon>Peloderinae</taxon>
        <taxon>Caenorhabditis</taxon>
    </lineage>
</organism>
<name>A0A1I7T773_9PELO</name>
<reference evidence="2" key="1">
    <citation type="submission" date="2016-11" db="UniProtKB">
        <authorList>
            <consortium name="WormBaseParasite"/>
        </authorList>
    </citation>
    <scope>IDENTIFICATION</scope>
</reference>
<dbReference type="WBParaSite" id="Csp11.Scaffold526.g3082.t1">
    <property type="protein sequence ID" value="Csp11.Scaffold526.g3082.t1"/>
    <property type="gene ID" value="Csp11.Scaffold526.g3082"/>
</dbReference>